<dbReference type="InterPro" id="IPR042080">
    <property type="entry name" value="RNA_2'-PTrans_N"/>
</dbReference>
<evidence type="ECO:0000256" key="7">
    <source>
        <dbReference type="SAM" id="MobiDB-lite"/>
    </source>
</evidence>
<dbReference type="GO" id="GO:0000215">
    <property type="term" value="F:tRNA 2'-phosphotransferase activity"/>
    <property type="evidence" value="ECO:0007669"/>
    <property type="project" value="UniProtKB-EC"/>
</dbReference>
<reference evidence="8 9" key="1">
    <citation type="journal article" date="2014" name="BMC Genomics">
        <title>Comparative genome sequencing reveals chemotype-specific gene clusters in the toxigenic black mold Stachybotrys.</title>
        <authorList>
            <person name="Semeiks J."/>
            <person name="Borek D."/>
            <person name="Otwinowski Z."/>
            <person name="Grishin N.V."/>
        </authorList>
    </citation>
    <scope>NUCLEOTIDE SEQUENCE [LARGE SCALE GENOMIC DNA]</scope>
    <source>
        <strain evidence="9">CBS 109288 / IBT 7711</strain>
    </source>
</reference>
<dbReference type="PANTHER" id="PTHR12684:SF2">
    <property type="entry name" value="TRNA 2'-PHOSPHOTRANSFERASE 1"/>
    <property type="match status" value="1"/>
</dbReference>
<dbReference type="InterPro" id="IPR002745">
    <property type="entry name" value="Ptrans_KptA/Tpt1"/>
</dbReference>
<accession>A0A084B9E4</accession>
<dbReference type="Pfam" id="PF01885">
    <property type="entry name" value="PTS_2-RNA"/>
    <property type="match status" value="1"/>
</dbReference>
<feature type="compositionally biased region" description="Gly residues" evidence="7">
    <location>
        <begin position="23"/>
        <end position="40"/>
    </location>
</feature>
<dbReference type="Proteomes" id="UP000028045">
    <property type="component" value="Unassembled WGS sequence"/>
</dbReference>
<feature type="region of interest" description="Disordered" evidence="7">
    <location>
        <begin position="1"/>
        <end position="45"/>
    </location>
</feature>
<comment type="similarity">
    <text evidence="2">Belongs to the KptA/TPT1 family.</text>
</comment>
<name>A0A084B9E4_STACB</name>
<dbReference type="Gene3D" id="1.10.10.970">
    <property type="entry name" value="RNA 2'-phosphotransferase, Tpt1/KptA family, N-terminal domain"/>
    <property type="match status" value="1"/>
</dbReference>
<keyword evidence="9" id="KW-1185">Reference proteome</keyword>
<feature type="region of interest" description="Disordered" evidence="7">
    <location>
        <begin position="271"/>
        <end position="296"/>
    </location>
</feature>
<dbReference type="GO" id="GO:0006388">
    <property type="term" value="P:tRNA splicing, via endonucleolytic cleavage and ligation"/>
    <property type="evidence" value="ECO:0007669"/>
    <property type="project" value="TreeGrafter"/>
</dbReference>
<dbReference type="EMBL" id="KL647645">
    <property type="protein sequence ID" value="KEY74173.1"/>
    <property type="molecule type" value="Genomic_DNA"/>
</dbReference>
<dbReference type="OrthoDB" id="419694at2759"/>
<dbReference type="EC" id="2.7.1.160" evidence="3"/>
<dbReference type="SUPFAM" id="SSF56399">
    <property type="entry name" value="ADP-ribosylation"/>
    <property type="match status" value="1"/>
</dbReference>
<keyword evidence="5" id="KW-0520">NAD</keyword>
<feature type="compositionally biased region" description="Basic and acidic residues" evidence="7">
    <location>
        <begin position="1"/>
        <end position="21"/>
    </location>
</feature>
<feature type="compositionally biased region" description="Basic residues" evidence="7">
    <location>
        <begin position="274"/>
        <end position="289"/>
    </location>
</feature>
<comment type="function">
    <text evidence="1">Catalyzes the last step of tRNA splicing, the transfer of the splice junction 2'-phosphate from ligated tRNA to NAD to produce ADP-ribose 1''-2'' cyclic phosphate.</text>
</comment>
<dbReference type="HOGENOM" id="CLU_052998_0_1_1"/>
<dbReference type="InterPro" id="IPR042081">
    <property type="entry name" value="RNA_2'-PTrans_C"/>
</dbReference>
<evidence type="ECO:0000256" key="4">
    <source>
        <dbReference type="ARBA" id="ARBA00022679"/>
    </source>
</evidence>
<proteinExistence type="inferred from homology"/>
<evidence type="ECO:0000313" key="8">
    <source>
        <dbReference type="EMBL" id="KEY74173.1"/>
    </source>
</evidence>
<evidence type="ECO:0000256" key="3">
    <source>
        <dbReference type="ARBA" id="ARBA00012007"/>
    </source>
</evidence>
<comment type="catalytic activity">
    <reaction evidence="6">
        <text>2'-phospho-[ligated tRNA] + NAD(+) = mature tRNA + ADP-alpha-D-ribose 1'',2''-cyclic phosphate + nicotinamide</text>
        <dbReference type="Rhea" id="RHEA:23324"/>
        <dbReference type="Rhea" id="RHEA-COMP:11106"/>
        <dbReference type="Rhea" id="RHEA-COMP:11107"/>
        <dbReference type="ChEBI" id="CHEBI:17154"/>
        <dbReference type="ChEBI" id="CHEBI:57540"/>
        <dbReference type="ChEBI" id="CHEBI:76596"/>
        <dbReference type="ChEBI" id="CHEBI:82883"/>
        <dbReference type="ChEBI" id="CHEBI:85027"/>
        <dbReference type="EC" id="2.7.1.160"/>
    </reaction>
</comment>
<protein>
    <recommendedName>
        <fullName evidence="3">2'-phosphotransferase</fullName>
        <ecNumber evidence="3">2.7.1.160</ecNumber>
    </recommendedName>
</protein>
<keyword evidence="4" id="KW-0808">Transferase</keyword>
<evidence type="ECO:0000256" key="5">
    <source>
        <dbReference type="ARBA" id="ARBA00023027"/>
    </source>
</evidence>
<sequence>MDTEQLEEKIVERAESGERSRGGRSGRGGGRGGRGGGQGQGREVQVSRALSRLLRHQAENAGISLDDGGFARLDQVLSWGPLRSLKVGLDEVQSIVASNDKQRFSLKPNPETNPALSTGSQDASHWLIRANQGHSIKLDSASVLQPVTLEAGNLPAKVIHGTFFSSWPSIVASGGLKPMGRNHVHCSTGTPEEGVKSGMRRDAELIVELDVKASLEHGLRWWRSDNEVLLTEGDAEGLVSTRFFKLVTGRKAGVGVLWKDGEKVADLPEGLKIRTPHGKGQHGGGKRGGKGQERGL</sequence>
<evidence type="ECO:0000313" key="9">
    <source>
        <dbReference type="Proteomes" id="UP000028045"/>
    </source>
</evidence>
<evidence type="ECO:0000256" key="1">
    <source>
        <dbReference type="ARBA" id="ARBA00003343"/>
    </source>
</evidence>
<dbReference type="PANTHER" id="PTHR12684">
    <property type="entry name" value="PUTATIVE PHOSPHOTRANSFERASE"/>
    <property type="match status" value="1"/>
</dbReference>
<evidence type="ECO:0000256" key="6">
    <source>
        <dbReference type="ARBA" id="ARBA00047949"/>
    </source>
</evidence>
<organism evidence="8 9">
    <name type="scientific">Stachybotrys chartarum (strain CBS 109288 / IBT 7711)</name>
    <name type="common">Toxic black mold</name>
    <name type="synonym">Stilbospora chartarum</name>
    <dbReference type="NCBI Taxonomy" id="1280523"/>
    <lineage>
        <taxon>Eukaryota</taxon>
        <taxon>Fungi</taxon>
        <taxon>Dikarya</taxon>
        <taxon>Ascomycota</taxon>
        <taxon>Pezizomycotina</taxon>
        <taxon>Sordariomycetes</taxon>
        <taxon>Hypocreomycetidae</taxon>
        <taxon>Hypocreales</taxon>
        <taxon>Stachybotryaceae</taxon>
        <taxon>Stachybotrys</taxon>
    </lineage>
</organism>
<dbReference type="Gene3D" id="3.20.170.30">
    <property type="match status" value="1"/>
</dbReference>
<dbReference type="AlphaFoldDB" id="A0A084B9E4"/>
<gene>
    <name evidence="8" type="ORF">S7711_00333</name>
</gene>
<evidence type="ECO:0000256" key="2">
    <source>
        <dbReference type="ARBA" id="ARBA00009836"/>
    </source>
</evidence>